<feature type="domain" description="Filamentation induced by cAMP protein Fic-like C-terminal" evidence="2">
    <location>
        <begin position="429"/>
        <end position="490"/>
    </location>
</feature>
<keyword evidence="3" id="KW-0067">ATP-binding</keyword>
<dbReference type="GO" id="GO:0004386">
    <property type="term" value="F:helicase activity"/>
    <property type="evidence" value="ECO:0007669"/>
    <property type="project" value="UniProtKB-KW"/>
</dbReference>
<organism evidence="3 4">
    <name type="scientific">Algoriphagus faecimaris</name>
    <dbReference type="NCBI Taxonomy" id="686796"/>
    <lineage>
        <taxon>Bacteria</taxon>
        <taxon>Pseudomonadati</taxon>
        <taxon>Bacteroidota</taxon>
        <taxon>Cytophagia</taxon>
        <taxon>Cytophagales</taxon>
        <taxon>Cyclobacteriaceae</taxon>
        <taxon>Algoriphagus</taxon>
    </lineage>
</organism>
<dbReference type="PANTHER" id="PTHR30595">
    <property type="entry name" value="GLPR-RELATED TRANSCRIPTIONAL REPRESSOR"/>
    <property type="match status" value="1"/>
</dbReference>
<dbReference type="Pfam" id="PF21247">
    <property type="entry name" value="Fic-like_C"/>
    <property type="match status" value="1"/>
</dbReference>
<reference evidence="4" key="1">
    <citation type="submission" date="2016-10" db="EMBL/GenBank/DDBJ databases">
        <authorList>
            <person name="Varghese N."/>
            <person name="Submissions S."/>
        </authorList>
    </citation>
    <scope>NUCLEOTIDE SEQUENCE [LARGE SCALE GENOMIC DNA]</scope>
    <source>
        <strain evidence="4">DSM 23095</strain>
    </source>
</reference>
<dbReference type="Pfam" id="PF13271">
    <property type="entry name" value="DUF4062"/>
    <property type="match status" value="1"/>
</dbReference>
<dbReference type="STRING" id="686796.SAMN04488104_10882"/>
<keyword evidence="3" id="KW-0378">Hydrolase</keyword>
<dbReference type="RefSeq" id="WP_087941493.1">
    <property type="nucleotide sequence ID" value="NZ_FNAC01000088.1"/>
</dbReference>
<accession>A0A1G6YAS6</accession>
<sequence length="500" mass="57009">MIRIFVSSVQKEFEQERLKLFEWITADPFLGKFFEVFLFEKLPAMDNTPQQVFLDEIAQCEIYLGILGKEYGFVGKKGVSVTEEEFDEASRLHKQRFVFVTDHANADRDKEQVSFIQKAQAFLVRRKFSDYADLKSLVYASLVRYLEDTGRIQTTPFDSSVSAQADLSVIDPKKVADFVSLARSKRGFKLQPTAPFQEVLTHLNLLKDGKPNNAAILLFGHEPSRFFPSSEVRCEYHLGTERKKPIASYKVFTGTVFELVDQAEDFILSKLDYQVETRSEGTSIPGKYEIPREVIAEAIVNAVAHRDYTNNGSVQVMLFKDRLEIRNPGALPLGWTVEKLKGLHTSVPRNLLLAEPMYQAGYIERLGTGTSDMVTNANQAGLVDPVFLQEDTFNVTIYRKGYGVADQVPTKQRPSTDEVPQKYRRSTVEVQNLIKALVGEMSRKDIQIALQLKHEGNFRENYLEPALQEKLIQMKYPDSPNHPKQRYLLTDKGQELLNNL</sequence>
<gene>
    <name evidence="3" type="ORF">SAMN04488104_10882</name>
</gene>
<protein>
    <submittedName>
        <fullName evidence="3">Putative ATP-dependent DNA helicase recG C-terminal</fullName>
    </submittedName>
</protein>
<evidence type="ECO:0000259" key="2">
    <source>
        <dbReference type="Pfam" id="PF21247"/>
    </source>
</evidence>
<dbReference type="AlphaFoldDB" id="A0A1G6YAS6"/>
<feature type="domain" description="DUF4062" evidence="1">
    <location>
        <begin position="3"/>
        <end position="89"/>
    </location>
</feature>
<dbReference type="Proteomes" id="UP000199060">
    <property type="component" value="Unassembled WGS sequence"/>
</dbReference>
<dbReference type="InterPro" id="IPR038475">
    <property type="entry name" value="RecG_C_sf"/>
</dbReference>
<proteinExistence type="predicted"/>
<dbReference type="PANTHER" id="PTHR30595:SF6">
    <property type="entry name" value="SCHLAFEN ALBA-2 DOMAIN-CONTAINING PROTEIN"/>
    <property type="match status" value="1"/>
</dbReference>
<dbReference type="OrthoDB" id="9807907at2"/>
<keyword evidence="3" id="KW-0547">Nucleotide-binding</keyword>
<dbReference type="InterPro" id="IPR049514">
    <property type="entry name" value="Fic-like_C"/>
</dbReference>
<dbReference type="Pfam" id="PF13749">
    <property type="entry name" value="HATPase_c_4"/>
    <property type="match status" value="1"/>
</dbReference>
<keyword evidence="4" id="KW-1185">Reference proteome</keyword>
<evidence type="ECO:0000313" key="3">
    <source>
        <dbReference type="EMBL" id="SDD86827.1"/>
    </source>
</evidence>
<evidence type="ECO:0000313" key="4">
    <source>
        <dbReference type="Proteomes" id="UP000199060"/>
    </source>
</evidence>
<dbReference type="InterPro" id="IPR025139">
    <property type="entry name" value="DUF4062"/>
</dbReference>
<dbReference type="Gene3D" id="3.30.565.60">
    <property type="match status" value="1"/>
</dbReference>
<dbReference type="EMBL" id="FNAC01000088">
    <property type="protein sequence ID" value="SDD86827.1"/>
    <property type="molecule type" value="Genomic_DNA"/>
</dbReference>
<name>A0A1G6YAS6_9BACT</name>
<evidence type="ECO:0000259" key="1">
    <source>
        <dbReference type="Pfam" id="PF13271"/>
    </source>
</evidence>
<keyword evidence="3" id="KW-0347">Helicase</keyword>